<comment type="caution">
    <text evidence="1">The sequence shown here is derived from an EMBL/GenBank/DDBJ whole genome shotgun (WGS) entry which is preliminary data.</text>
</comment>
<evidence type="ECO:0000313" key="1">
    <source>
        <dbReference type="EMBL" id="RZB80082.1"/>
    </source>
</evidence>
<reference evidence="1 2" key="1">
    <citation type="submission" date="2018-09" db="EMBL/GenBank/DDBJ databases">
        <title>A high-quality reference genome of wild soybean provides a powerful tool to mine soybean genomes.</title>
        <authorList>
            <person name="Xie M."/>
            <person name="Chung C.Y.L."/>
            <person name="Li M.-W."/>
            <person name="Wong F.-L."/>
            <person name="Chan T.-F."/>
            <person name="Lam H.-M."/>
        </authorList>
    </citation>
    <scope>NUCLEOTIDE SEQUENCE [LARGE SCALE GENOMIC DNA]</scope>
    <source>
        <strain evidence="2">cv. W05</strain>
        <tissue evidence="1">Hypocotyl of etiolated seedlings</tissue>
    </source>
</reference>
<name>A0A445I2D8_GLYSO</name>
<organism evidence="1 2">
    <name type="scientific">Glycine soja</name>
    <name type="common">Wild soybean</name>
    <dbReference type="NCBI Taxonomy" id="3848"/>
    <lineage>
        <taxon>Eukaryota</taxon>
        <taxon>Viridiplantae</taxon>
        <taxon>Streptophyta</taxon>
        <taxon>Embryophyta</taxon>
        <taxon>Tracheophyta</taxon>
        <taxon>Spermatophyta</taxon>
        <taxon>Magnoliopsida</taxon>
        <taxon>eudicotyledons</taxon>
        <taxon>Gunneridae</taxon>
        <taxon>Pentapetalae</taxon>
        <taxon>rosids</taxon>
        <taxon>fabids</taxon>
        <taxon>Fabales</taxon>
        <taxon>Fabaceae</taxon>
        <taxon>Papilionoideae</taxon>
        <taxon>50 kb inversion clade</taxon>
        <taxon>NPAAA clade</taxon>
        <taxon>indigoferoid/millettioid clade</taxon>
        <taxon>Phaseoleae</taxon>
        <taxon>Glycine</taxon>
        <taxon>Glycine subgen. Soja</taxon>
    </lineage>
</organism>
<evidence type="ECO:0000313" key="2">
    <source>
        <dbReference type="Proteomes" id="UP000289340"/>
    </source>
</evidence>
<accession>A0A445I2D8</accession>
<sequence length="301" mass="34595">MDPNWYNWQAYHNFLQNYQLPNLNQNSQNPTSFYPYFPSPPPMNFMQNNQTPCTENSQTFPSMPQTQFFHVSSSDPQTPSNDDVETQFPQFSTQLGLENITLERGDFREELQERAASQLKSRRQKINSGVQKFKGHYKQAVSLKKSGCIDNDVILNAYAIWKEDEGSDFGLEHFTKNCSKRTKNSTFRAYSSSSNLETPIKDAEADTPSPIVRPMGQKAAKRKSEVTHCLSKNIYQSCGLDWRGGSNEGKKYSQHQTSNLKGEILKKKYYDILMKDTSTMSETQLKDYQAFCKIIRHKLGI</sequence>
<proteinExistence type="predicted"/>
<protein>
    <submittedName>
        <fullName evidence="1">Uncharacterized protein</fullName>
    </submittedName>
</protein>
<gene>
    <name evidence="1" type="ORF">D0Y65_030003</name>
</gene>
<dbReference type="PANTHER" id="PTHR45023:SF4">
    <property type="entry name" value="GLYCINE-RICH PROTEIN-RELATED"/>
    <property type="match status" value="1"/>
</dbReference>
<dbReference type="AlphaFoldDB" id="A0A445I2D8"/>
<keyword evidence="2" id="KW-1185">Reference proteome</keyword>
<dbReference type="Proteomes" id="UP000289340">
    <property type="component" value="Chromosome 11"/>
</dbReference>
<dbReference type="EMBL" id="QZWG01000011">
    <property type="protein sequence ID" value="RZB80082.1"/>
    <property type="molecule type" value="Genomic_DNA"/>
</dbReference>
<dbReference type="PANTHER" id="PTHR45023">
    <property type="match status" value="1"/>
</dbReference>